<dbReference type="Gene3D" id="3.30.390.10">
    <property type="entry name" value="Enolase-like, N-terminal domain"/>
    <property type="match status" value="1"/>
</dbReference>
<dbReference type="InterPro" id="IPR046945">
    <property type="entry name" value="RHMD-like"/>
</dbReference>
<dbReference type="AlphaFoldDB" id="A0A9R1CTH8"/>
<dbReference type="InterPro" id="IPR029017">
    <property type="entry name" value="Enolase-like_N"/>
</dbReference>
<feature type="region of interest" description="Disordered" evidence="4">
    <location>
        <begin position="333"/>
        <end position="364"/>
    </location>
</feature>
<dbReference type="GO" id="GO:0009063">
    <property type="term" value="P:amino acid catabolic process"/>
    <property type="evidence" value="ECO:0007669"/>
    <property type="project" value="InterPro"/>
</dbReference>
<comment type="cofactor">
    <cofactor evidence="1">
        <name>Mg(2+)</name>
        <dbReference type="ChEBI" id="CHEBI:18420"/>
    </cofactor>
</comment>
<organism evidence="6 7">
    <name type="scientific">Natronomonas aquatica</name>
    <dbReference type="NCBI Taxonomy" id="2841590"/>
    <lineage>
        <taxon>Archaea</taxon>
        <taxon>Methanobacteriati</taxon>
        <taxon>Methanobacteriota</taxon>
        <taxon>Stenosarchaea group</taxon>
        <taxon>Halobacteria</taxon>
        <taxon>Halobacteriales</taxon>
        <taxon>Natronomonadaceae</taxon>
        <taxon>Natronomonas</taxon>
    </lineage>
</organism>
<evidence type="ECO:0000256" key="4">
    <source>
        <dbReference type="SAM" id="MobiDB-lite"/>
    </source>
</evidence>
<dbReference type="InterPro" id="IPR013341">
    <property type="entry name" value="Mandelate_racemase_N_dom"/>
</dbReference>
<dbReference type="InterPro" id="IPR013342">
    <property type="entry name" value="Mandelate_racemase_C"/>
</dbReference>
<evidence type="ECO:0000256" key="3">
    <source>
        <dbReference type="ARBA" id="ARBA00022842"/>
    </source>
</evidence>
<protein>
    <submittedName>
        <fullName evidence="6">Mandelate racemase/muconate lactonizing enzyme family protein</fullName>
    </submittedName>
</protein>
<dbReference type="SFLD" id="SFLDG00179">
    <property type="entry name" value="mandelate_racemase"/>
    <property type="match status" value="1"/>
</dbReference>
<gene>
    <name evidence="6" type="ORF">KM295_09130</name>
</gene>
<dbReference type="GO" id="GO:0016836">
    <property type="term" value="F:hydro-lyase activity"/>
    <property type="evidence" value="ECO:0007669"/>
    <property type="project" value="TreeGrafter"/>
</dbReference>
<dbReference type="GO" id="GO:0016052">
    <property type="term" value="P:carbohydrate catabolic process"/>
    <property type="evidence" value="ECO:0007669"/>
    <property type="project" value="TreeGrafter"/>
</dbReference>
<dbReference type="Gene3D" id="3.20.20.120">
    <property type="entry name" value="Enolase-like C-terminal domain"/>
    <property type="match status" value="1"/>
</dbReference>
<dbReference type="Proteomes" id="UP001139494">
    <property type="component" value="Unassembled WGS sequence"/>
</dbReference>
<dbReference type="RefSeq" id="WP_256029661.1">
    <property type="nucleotide sequence ID" value="NZ_JAHLKM010000010.1"/>
</dbReference>
<dbReference type="SFLD" id="SFLDS00001">
    <property type="entry name" value="Enolase"/>
    <property type="match status" value="1"/>
</dbReference>
<dbReference type="Pfam" id="PF02746">
    <property type="entry name" value="MR_MLE_N"/>
    <property type="match status" value="1"/>
</dbReference>
<dbReference type="SUPFAM" id="SSF54826">
    <property type="entry name" value="Enolase N-terminal domain-like"/>
    <property type="match status" value="1"/>
</dbReference>
<keyword evidence="2" id="KW-0479">Metal-binding</keyword>
<dbReference type="SUPFAM" id="SSF51604">
    <property type="entry name" value="Enolase C-terminal domain-like"/>
    <property type="match status" value="1"/>
</dbReference>
<proteinExistence type="predicted"/>
<keyword evidence="7" id="KW-1185">Reference proteome</keyword>
<feature type="compositionally biased region" description="Basic and acidic residues" evidence="4">
    <location>
        <begin position="337"/>
        <end position="364"/>
    </location>
</feature>
<accession>A0A9R1CTH8</accession>
<dbReference type="Pfam" id="PF13378">
    <property type="entry name" value="MR_MLE_C"/>
    <property type="match status" value="1"/>
</dbReference>
<reference evidence="6" key="1">
    <citation type="journal article" date="2023" name="Front. Microbiol.">
        <title>Genomic-based phylogenetic and metabolic analyses of the genus Natronomonas, and description of Natronomonas aquatica sp. nov.</title>
        <authorList>
            <person name="Garcia-Roldan A."/>
            <person name="Duran-Viseras A."/>
            <person name="de la Haba R.R."/>
            <person name="Corral P."/>
            <person name="Sanchez-Porro C."/>
            <person name="Ventosa A."/>
        </authorList>
    </citation>
    <scope>NUCLEOTIDE SEQUENCE</scope>
    <source>
        <strain evidence="6">F2-12</strain>
    </source>
</reference>
<feature type="domain" description="Mandelate racemase/muconate lactonizing enzyme C-terminal" evidence="5">
    <location>
        <begin position="145"/>
        <end position="242"/>
    </location>
</feature>
<sequence length="364" mass="39998">MEITATDAYALHQPIDRTVGDQRLEVTDVYWIVVEIDTDEGYTGTGWMGSLGFAPETMLHLTESQFLDPLIGADPFATETIRERLRSRSVYYGELGLSAWPRGAIDVALWDIKAQASGQPLYRLLGGSDTELPAYVSSMDSHHDLSELADLHGGYAEEGFTAFKTKVGSRSPDREAERIREIRAAVGDDAELFVDANQAWTVKEAIETSRAMNEHDISWVEEPISEFDLDGHGKVAEAIGPPLATGEMLNRPEQFTRLLERGGMEVAQPDLIRSGGVTGQLHAAKLAADHGVPMASHFYYSVSAHVVSAASNGMIVEYIPEYDIAPMLENPPTVEDGTVKLPDRPGHGYRIDPDARDEHEVSFD</sequence>
<dbReference type="SMART" id="SM00922">
    <property type="entry name" value="MR_MLE"/>
    <property type="match status" value="1"/>
</dbReference>
<dbReference type="PANTHER" id="PTHR13794:SF58">
    <property type="entry name" value="MITOCHONDRIAL ENOLASE SUPERFAMILY MEMBER 1"/>
    <property type="match status" value="1"/>
</dbReference>
<dbReference type="PANTHER" id="PTHR13794">
    <property type="entry name" value="ENOLASE SUPERFAMILY, MANDELATE RACEMASE"/>
    <property type="match status" value="1"/>
</dbReference>
<dbReference type="PROSITE" id="PS00909">
    <property type="entry name" value="MR_MLE_2"/>
    <property type="match status" value="1"/>
</dbReference>
<dbReference type="InterPro" id="IPR018110">
    <property type="entry name" value="Mandel_Rmase/mucon_lact_enz_CS"/>
</dbReference>
<evidence type="ECO:0000313" key="6">
    <source>
        <dbReference type="EMBL" id="MCQ4333635.1"/>
    </source>
</evidence>
<dbReference type="GO" id="GO:0000287">
    <property type="term" value="F:magnesium ion binding"/>
    <property type="evidence" value="ECO:0007669"/>
    <property type="project" value="TreeGrafter"/>
</dbReference>
<evidence type="ECO:0000256" key="1">
    <source>
        <dbReference type="ARBA" id="ARBA00001946"/>
    </source>
</evidence>
<dbReference type="CDD" id="cd03316">
    <property type="entry name" value="MR_like"/>
    <property type="match status" value="1"/>
</dbReference>
<evidence type="ECO:0000313" key="7">
    <source>
        <dbReference type="Proteomes" id="UP001139494"/>
    </source>
</evidence>
<keyword evidence="3" id="KW-0460">Magnesium</keyword>
<dbReference type="EMBL" id="JAHLKM010000010">
    <property type="protein sequence ID" value="MCQ4333635.1"/>
    <property type="molecule type" value="Genomic_DNA"/>
</dbReference>
<dbReference type="InterPro" id="IPR036849">
    <property type="entry name" value="Enolase-like_C_sf"/>
</dbReference>
<evidence type="ECO:0000256" key="2">
    <source>
        <dbReference type="ARBA" id="ARBA00022723"/>
    </source>
</evidence>
<comment type="caution">
    <text evidence="6">The sequence shown here is derived from an EMBL/GenBank/DDBJ whole genome shotgun (WGS) entry which is preliminary data.</text>
</comment>
<name>A0A9R1CTH8_9EURY</name>
<dbReference type="InterPro" id="IPR029065">
    <property type="entry name" value="Enolase_C-like"/>
</dbReference>
<evidence type="ECO:0000259" key="5">
    <source>
        <dbReference type="SMART" id="SM00922"/>
    </source>
</evidence>